<accession>A0ABR0U058</accession>
<feature type="transmembrane region" description="Helical" evidence="1">
    <location>
        <begin position="96"/>
        <end position="121"/>
    </location>
</feature>
<feature type="transmembrane region" description="Helical" evidence="1">
    <location>
        <begin position="182"/>
        <end position="212"/>
    </location>
</feature>
<reference evidence="2 3" key="1">
    <citation type="journal article" date="2021" name="Comput. Struct. Biotechnol. J.">
        <title>De novo genome assembly of the potent medicinal plant Rehmannia glutinosa using nanopore technology.</title>
        <authorList>
            <person name="Ma L."/>
            <person name="Dong C."/>
            <person name="Song C."/>
            <person name="Wang X."/>
            <person name="Zheng X."/>
            <person name="Niu Y."/>
            <person name="Chen S."/>
            <person name="Feng W."/>
        </authorList>
    </citation>
    <scope>NUCLEOTIDE SEQUENCE [LARGE SCALE GENOMIC DNA]</scope>
    <source>
        <strain evidence="2">DH-2019</strain>
    </source>
</reference>
<sequence>MDRAQEEMQFLGLFGIYKESFKLIFKLRKILSQITLTLILPLSFIFLAQEDVSEILNDKISFNEFVLSDTKKGTPQYHKLSDVVSSEWAAYILVKIFYFAFVLAFSLLSTSAVVYTIACVYTSREITFRKIMSVVPRVWKRLIITFLCAFFAFCAYIVVFGFTLCMWGKSGRAARADSKFGVAVFVIVVILYALGFVYMAVIWQLASVVSVLEDLHGFKAMIKSRKLIQGKLFAGIAIFVKLIVFLVITNFGFKVFVMYRVWGRMEGLQVVGFGVIFLLLLLNGILFGLVVQTVIYFVCKSYHHQIIDKSALSDHLEVICLGDYVPLKANKDVQLEEYHV</sequence>
<evidence type="ECO:0000313" key="2">
    <source>
        <dbReference type="EMBL" id="KAK6115632.1"/>
    </source>
</evidence>
<feature type="transmembrane region" description="Helical" evidence="1">
    <location>
        <begin position="232"/>
        <end position="253"/>
    </location>
</feature>
<proteinExistence type="predicted"/>
<feature type="transmembrane region" description="Helical" evidence="1">
    <location>
        <begin position="273"/>
        <end position="299"/>
    </location>
</feature>
<keyword evidence="1" id="KW-1133">Transmembrane helix</keyword>
<name>A0ABR0U058_REHGL</name>
<feature type="transmembrane region" description="Helical" evidence="1">
    <location>
        <begin position="142"/>
        <end position="162"/>
    </location>
</feature>
<evidence type="ECO:0000256" key="1">
    <source>
        <dbReference type="SAM" id="Phobius"/>
    </source>
</evidence>
<dbReference type="PANTHER" id="PTHR33133">
    <property type="entry name" value="OS08G0107100 PROTEIN-RELATED"/>
    <property type="match status" value="1"/>
</dbReference>
<gene>
    <name evidence="2" type="ORF">DH2020_007901</name>
</gene>
<protein>
    <submittedName>
        <fullName evidence="2">Uncharacterized protein</fullName>
    </submittedName>
</protein>
<keyword evidence="3" id="KW-1185">Reference proteome</keyword>
<feature type="transmembrane region" description="Helical" evidence="1">
    <location>
        <begin position="30"/>
        <end position="48"/>
    </location>
</feature>
<organism evidence="2 3">
    <name type="scientific">Rehmannia glutinosa</name>
    <name type="common">Chinese foxglove</name>
    <dbReference type="NCBI Taxonomy" id="99300"/>
    <lineage>
        <taxon>Eukaryota</taxon>
        <taxon>Viridiplantae</taxon>
        <taxon>Streptophyta</taxon>
        <taxon>Embryophyta</taxon>
        <taxon>Tracheophyta</taxon>
        <taxon>Spermatophyta</taxon>
        <taxon>Magnoliopsida</taxon>
        <taxon>eudicotyledons</taxon>
        <taxon>Gunneridae</taxon>
        <taxon>Pentapetalae</taxon>
        <taxon>asterids</taxon>
        <taxon>lamiids</taxon>
        <taxon>Lamiales</taxon>
        <taxon>Orobanchaceae</taxon>
        <taxon>Rehmannieae</taxon>
        <taxon>Rehmannia</taxon>
    </lineage>
</organism>
<dbReference type="PANTHER" id="PTHR33133:SF51">
    <property type="entry name" value="THH1_TOM1_TOM3 DOMAIN-CONTAINING PROTEIN"/>
    <property type="match status" value="1"/>
</dbReference>
<dbReference type="Proteomes" id="UP001318860">
    <property type="component" value="Unassembled WGS sequence"/>
</dbReference>
<comment type="caution">
    <text evidence="2">The sequence shown here is derived from an EMBL/GenBank/DDBJ whole genome shotgun (WGS) entry which is preliminary data.</text>
</comment>
<evidence type="ECO:0000313" key="3">
    <source>
        <dbReference type="Proteomes" id="UP001318860"/>
    </source>
</evidence>
<keyword evidence="1" id="KW-0472">Membrane</keyword>
<dbReference type="EMBL" id="JABTTQ020003506">
    <property type="protein sequence ID" value="KAK6115632.1"/>
    <property type="molecule type" value="Genomic_DNA"/>
</dbReference>
<keyword evidence="1" id="KW-0812">Transmembrane</keyword>